<sequence>VKGLVEIINRETERVFIVGVQLKGQDAWCIDESLDELEELVGTAGGEVAGRGTQRLDKVNAATFIGPGKAREFAEQCAESGIDTVVFDEELTPAQGRNLEKVFECKILDRTSLILDIFSQRARTREGKLQVELAQLNHLLPRMTRFWTHLSRQKGGIGMRGGEGESQLEVDRRKVRERIDKIQRDLELVMRHRSVQRTGRKRNQWPLGSLVGYTN</sequence>
<keyword evidence="5" id="KW-0460">Magnesium</keyword>
<name>A0A382ZQK7_9ZZZZ</name>
<dbReference type="InterPro" id="IPR042108">
    <property type="entry name" value="GTPase_HflX_N_sf"/>
</dbReference>
<dbReference type="GO" id="GO:0005737">
    <property type="term" value="C:cytoplasm"/>
    <property type="evidence" value="ECO:0007669"/>
    <property type="project" value="UniProtKB-SubCell"/>
</dbReference>
<evidence type="ECO:0000256" key="4">
    <source>
        <dbReference type="ARBA" id="ARBA00022741"/>
    </source>
</evidence>
<dbReference type="GO" id="GO:0005525">
    <property type="term" value="F:GTP binding"/>
    <property type="evidence" value="ECO:0007669"/>
    <property type="project" value="UniProtKB-KW"/>
</dbReference>
<evidence type="ECO:0000259" key="7">
    <source>
        <dbReference type="Pfam" id="PF13167"/>
    </source>
</evidence>
<comment type="subcellular location">
    <subcellularLocation>
        <location evidence="1">Cytoplasm</location>
    </subcellularLocation>
</comment>
<dbReference type="NCBIfam" id="TIGR03156">
    <property type="entry name" value="GTP_HflX"/>
    <property type="match status" value="1"/>
</dbReference>
<dbReference type="InterPro" id="IPR025121">
    <property type="entry name" value="GTPase_HflX_N"/>
</dbReference>
<feature type="non-terminal residue" evidence="9">
    <location>
        <position position="215"/>
    </location>
</feature>
<dbReference type="Pfam" id="PF16360">
    <property type="entry name" value="GTP-bdg_M"/>
    <property type="match status" value="1"/>
</dbReference>
<evidence type="ECO:0000256" key="2">
    <source>
        <dbReference type="ARBA" id="ARBA00022490"/>
    </source>
</evidence>
<dbReference type="InterPro" id="IPR016496">
    <property type="entry name" value="GTPase_HflX"/>
</dbReference>
<dbReference type="Pfam" id="PF13167">
    <property type="entry name" value="GTP-bdg_N"/>
    <property type="match status" value="1"/>
</dbReference>
<keyword evidence="3" id="KW-0479">Metal-binding</keyword>
<evidence type="ECO:0000313" key="9">
    <source>
        <dbReference type="EMBL" id="SVD97703.1"/>
    </source>
</evidence>
<dbReference type="EMBL" id="UINC01185813">
    <property type="protein sequence ID" value="SVD97703.1"/>
    <property type="molecule type" value="Genomic_DNA"/>
</dbReference>
<keyword evidence="4" id="KW-0547">Nucleotide-binding</keyword>
<dbReference type="Gene3D" id="6.10.250.2860">
    <property type="match status" value="1"/>
</dbReference>
<evidence type="ECO:0000256" key="6">
    <source>
        <dbReference type="ARBA" id="ARBA00023134"/>
    </source>
</evidence>
<evidence type="ECO:0000259" key="8">
    <source>
        <dbReference type="Pfam" id="PF16360"/>
    </source>
</evidence>
<gene>
    <name evidence="9" type="ORF">METZ01_LOCUS450557</name>
</gene>
<dbReference type="GO" id="GO:0046872">
    <property type="term" value="F:metal ion binding"/>
    <property type="evidence" value="ECO:0007669"/>
    <property type="project" value="UniProtKB-KW"/>
</dbReference>
<keyword evidence="6" id="KW-0342">GTP-binding</keyword>
<dbReference type="GO" id="GO:0043022">
    <property type="term" value="F:ribosome binding"/>
    <property type="evidence" value="ECO:0007669"/>
    <property type="project" value="TreeGrafter"/>
</dbReference>
<accession>A0A382ZQK7</accession>
<dbReference type="FunFam" id="3.40.50.11060:FF:000001">
    <property type="entry name" value="GTPase HflX"/>
    <property type="match status" value="1"/>
</dbReference>
<dbReference type="PANTHER" id="PTHR10229:SF0">
    <property type="entry name" value="GTP-BINDING PROTEIN 6-RELATED"/>
    <property type="match status" value="1"/>
</dbReference>
<dbReference type="AlphaFoldDB" id="A0A382ZQK7"/>
<evidence type="ECO:0000256" key="1">
    <source>
        <dbReference type="ARBA" id="ARBA00004496"/>
    </source>
</evidence>
<proteinExistence type="predicted"/>
<evidence type="ECO:0000256" key="3">
    <source>
        <dbReference type="ARBA" id="ARBA00022723"/>
    </source>
</evidence>
<organism evidence="9">
    <name type="scientific">marine metagenome</name>
    <dbReference type="NCBI Taxonomy" id="408172"/>
    <lineage>
        <taxon>unclassified sequences</taxon>
        <taxon>metagenomes</taxon>
        <taxon>ecological metagenomes</taxon>
    </lineage>
</organism>
<feature type="domain" description="GTPase HflX N-terminal" evidence="7">
    <location>
        <begin position="32"/>
        <end position="118"/>
    </location>
</feature>
<reference evidence="9" key="1">
    <citation type="submission" date="2018-05" db="EMBL/GenBank/DDBJ databases">
        <authorList>
            <person name="Lanie J.A."/>
            <person name="Ng W.-L."/>
            <person name="Kazmierczak K.M."/>
            <person name="Andrzejewski T.M."/>
            <person name="Davidsen T.M."/>
            <person name="Wayne K.J."/>
            <person name="Tettelin H."/>
            <person name="Glass J.I."/>
            <person name="Rusch D."/>
            <person name="Podicherti R."/>
            <person name="Tsui H.-C.T."/>
            <person name="Winkler M.E."/>
        </authorList>
    </citation>
    <scope>NUCLEOTIDE SEQUENCE</scope>
</reference>
<protein>
    <recommendedName>
        <fullName evidence="10">GTPase HflX N-terminal domain-containing protein</fullName>
    </recommendedName>
</protein>
<dbReference type="PANTHER" id="PTHR10229">
    <property type="entry name" value="GTP-BINDING PROTEIN HFLX"/>
    <property type="match status" value="1"/>
</dbReference>
<feature type="non-terminal residue" evidence="9">
    <location>
        <position position="1"/>
    </location>
</feature>
<keyword evidence="2" id="KW-0963">Cytoplasm</keyword>
<feature type="domain" description="GTP-binding protein middle" evidence="8">
    <location>
        <begin position="121"/>
        <end position="200"/>
    </location>
</feature>
<evidence type="ECO:0008006" key="10">
    <source>
        <dbReference type="Google" id="ProtNLM"/>
    </source>
</evidence>
<dbReference type="Gene3D" id="3.40.50.11060">
    <property type="entry name" value="GTPase HflX, N-terminal domain"/>
    <property type="match status" value="1"/>
</dbReference>
<dbReference type="InterPro" id="IPR032305">
    <property type="entry name" value="GTP-bd_M"/>
</dbReference>
<evidence type="ECO:0000256" key="5">
    <source>
        <dbReference type="ARBA" id="ARBA00022842"/>
    </source>
</evidence>